<keyword evidence="1" id="KW-0560">Oxidoreductase</keyword>
<dbReference type="NCBIfam" id="TIGR03557">
    <property type="entry name" value="F420_G6P_family"/>
    <property type="match status" value="1"/>
</dbReference>
<name>A0A840Y0T1_9PROT</name>
<proteinExistence type="predicted"/>
<reference evidence="3 4" key="1">
    <citation type="submission" date="2020-08" db="EMBL/GenBank/DDBJ databases">
        <title>Genomic Encyclopedia of Type Strains, Phase IV (KMG-IV): sequencing the most valuable type-strain genomes for metagenomic binning, comparative biology and taxonomic classification.</title>
        <authorList>
            <person name="Goeker M."/>
        </authorList>
    </citation>
    <scope>NUCLEOTIDE SEQUENCE [LARGE SCALE GENOMIC DNA]</scope>
    <source>
        <strain evidence="3 4">DSM 25622</strain>
    </source>
</reference>
<gene>
    <name evidence="3" type="ORF">FHS87_002360</name>
</gene>
<dbReference type="EMBL" id="JACIJD010000009">
    <property type="protein sequence ID" value="MBB5694315.1"/>
    <property type="molecule type" value="Genomic_DNA"/>
</dbReference>
<dbReference type="GO" id="GO:0016705">
    <property type="term" value="F:oxidoreductase activity, acting on paired donors, with incorporation or reduction of molecular oxygen"/>
    <property type="evidence" value="ECO:0007669"/>
    <property type="project" value="InterPro"/>
</dbReference>
<dbReference type="AlphaFoldDB" id="A0A840Y0T1"/>
<dbReference type="Proteomes" id="UP000580654">
    <property type="component" value="Unassembled WGS sequence"/>
</dbReference>
<keyword evidence="4" id="KW-1185">Reference proteome</keyword>
<protein>
    <submittedName>
        <fullName evidence="3">Putative non-F420 flavinoid oxidoreductase</fullName>
    </submittedName>
</protein>
<sequence length="323" mass="34905">MTLFSYHVSHEQFSPRDLLSLVREAEAAGFDAAFSSDHLQPWSPSQGQSGFAWAWLGAAMASAARLRFGAISVPGGWRYSPAVLAQAVATLGQMFPGRLPWIALGSGQAMNEAVTGGPWPEKEERNARLREGAEIMRALLAGETVTHHGRVSVVNARIWSRPEQPTRLVGAATSERTAEWLGSWADGLLTVGTDPGTLARTVEAFRRGGGEGKPIYLKADLCLARTEEEALRQAHEGWRFNLLGGDVNWELRTPAQFEAAARFVRPEDMRGAVLVSADPAEVADRIAALAALGFESIDLHQVGGDQRAFIAACGERVLPQLRG</sequence>
<dbReference type="NCBIfam" id="TIGR03885">
    <property type="entry name" value="flavin_revert"/>
    <property type="match status" value="1"/>
</dbReference>
<dbReference type="PANTHER" id="PTHR43244:SF1">
    <property type="entry name" value="5,10-METHYLENETETRAHYDROMETHANOPTERIN REDUCTASE"/>
    <property type="match status" value="1"/>
</dbReference>
<dbReference type="InterPro" id="IPR050564">
    <property type="entry name" value="F420-G6PD/mer"/>
</dbReference>
<accession>A0A840Y0T1</accession>
<evidence type="ECO:0000259" key="2">
    <source>
        <dbReference type="Pfam" id="PF00296"/>
    </source>
</evidence>
<evidence type="ECO:0000313" key="4">
    <source>
        <dbReference type="Proteomes" id="UP000580654"/>
    </source>
</evidence>
<dbReference type="InterPro" id="IPR011251">
    <property type="entry name" value="Luciferase-like_dom"/>
</dbReference>
<organism evidence="3 4">
    <name type="scientific">Muricoccus pecuniae</name>
    <dbReference type="NCBI Taxonomy" id="693023"/>
    <lineage>
        <taxon>Bacteria</taxon>
        <taxon>Pseudomonadati</taxon>
        <taxon>Pseudomonadota</taxon>
        <taxon>Alphaproteobacteria</taxon>
        <taxon>Acetobacterales</taxon>
        <taxon>Roseomonadaceae</taxon>
        <taxon>Muricoccus</taxon>
    </lineage>
</organism>
<dbReference type="InterPro" id="IPR019945">
    <property type="entry name" value="F420_G6P_DH-rel"/>
</dbReference>
<dbReference type="SUPFAM" id="SSF51679">
    <property type="entry name" value="Bacterial luciferase-like"/>
    <property type="match status" value="1"/>
</dbReference>
<dbReference type="Gene3D" id="3.20.20.30">
    <property type="entry name" value="Luciferase-like domain"/>
    <property type="match status" value="1"/>
</dbReference>
<dbReference type="InterPro" id="IPR023907">
    <property type="entry name" value="Non-F420_Flavin_OxRdtase"/>
</dbReference>
<dbReference type="PANTHER" id="PTHR43244">
    <property type="match status" value="1"/>
</dbReference>
<dbReference type="InterPro" id="IPR036661">
    <property type="entry name" value="Luciferase-like_sf"/>
</dbReference>
<dbReference type="RefSeq" id="WP_184518189.1">
    <property type="nucleotide sequence ID" value="NZ_JACIJD010000009.1"/>
</dbReference>
<evidence type="ECO:0000313" key="3">
    <source>
        <dbReference type="EMBL" id="MBB5694315.1"/>
    </source>
</evidence>
<comment type="caution">
    <text evidence="3">The sequence shown here is derived from an EMBL/GenBank/DDBJ whole genome shotgun (WGS) entry which is preliminary data.</text>
</comment>
<feature type="domain" description="Luciferase-like" evidence="2">
    <location>
        <begin position="8"/>
        <end position="295"/>
    </location>
</feature>
<evidence type="ECO:0000256" key="1">
    <source>
        <dbReference type="ARBA" id="ARBA00023002"/>
    </source>
</evidence>
<dbReference type="Pfam" id="PF00296">
    <property type="entry name" value="Bac_luciferase"/>
    <property type="match status" value="1"/>
</dbReference>